<dbReference type="EMBL" id="JBHSMT010000021">
    <property type="protein sequence ID" value="MFC5474616.1"/>
    <property type="molecule type" value="Genomic_DNA"/>
</dbReference>
<dbReference type="Gene3D" id="2.40.160.20">
    <property type="match status" value="1"/>
</dbReference>
<feature type="chain" id="PRO_5046439074" evidence="2">
    <location>
        <begin position="22"/>
        <end position="242"/>
    </location>
</feature>
<evidence type="ECO:0000256" key="2">
    <source>
        <dbReference type="SAM" id="SignalP"/>
    </source>
</evidence>
<comment type="subcellular location">
    <subcellularLocation>
        <location evidence="1">Cell outer membrane</location>
    </subcellularLocation>
</comment>
<sequence>MKKQFSVLPKLAALSVLAAFAAPVMAQQAGDNLVNVGWFHLKLQDSSETLRINGNPVPGSGAGVKDTDTLGVQLTHFFTDNIALSTDLGLPPKFKLNGEGTLSGVGQIGTAKQWSPAVVAKYYFGEPTSQFRPYLGAGVTYVWYSDIKLNDSFQQSLSGIISRGTSRGLKTSADLSSSWAPIANVGVVYNFDKNWSANFSLSYVPLKTKADLTTQTPVGPVHSTTKLTLNPVVTFLSVGYRF</sequence>
<dbReference type="Proteomes" id="UP001596045">
    <property type="component" value="Unassembled WGS sequence"/>
</dbReference>
<dbReference type="PANTHER" id="PTHR36920">
    <property type="match status" value="1"/>
</dbReference>
<keyword evidence="2" id="KW-0732">Signal</keyword>
<proteinExistence type="predicted"/>
<dbReference type="Pfam" id="PF03922">
    <property type="entry name" value="OmpW"/>
    <property type="match status" value="1"/>
</dbReference>
<organism evidence="3 4">
    <name type="scientific">Paraherbaspirillum soli</name>
    <dbReference type="NCBI Taxonomy" id="631222"/>
    <lineage>
        <taxon>Bacteria</taxon>
        <taxon>Pseudomonadati</taxon>
        <taxon>Pseudomonadota</taxon>
        <taxon>Betaproteobacteria</taxon>
        <taxon>Burkholderiales</taxon>
        <taxon>Oxalobacteraceae</taxon>
        <taxon>Paraherbaspirillum</taxon>
    </lineage>
</organism>
<dbReference type="SUPFAM" id="SSF56925">
    <property type="entry name" value="OMPA-like"/>
    <property type="match status" value="1"/>
</dbReference>
<dbReference type="InterPro" id="IPR011250">
    <property type="entry name" value="OMP/PagP_B-barrel"/>
</dbReference>
<gene>
    <name evidence="3" type="ORF">ACFPM8_11695</name>
</gene>
<dbReference type="PANTHER" id="PTHR36920:SF1">
    <property type="entry name" value="OUTER MEMBRANE PROTEIN W"/>
    <property type="match status" value="1"/>
</dbReference>
<evidence type="ECO:0000313" key="3">
    <source>
        <dbReference type="EMBL" id="MFC5474616.1"/>
    </source>
</evidence>
<accession>A0ABW0MCH6</accession>
<protein>
    <submittedName>
        <fullName evidence="3">OmpW family protein</fullName>
    </submittedName>
</protein>
<evidence type="ECO:0000256" key="1">
    <source>
        <dbReference type="ARBA" id="ARBA00004442"/>
    </source>
</evidence>
<name>A0ABW0MCH6_9BURK</name>
<feature type="signal peptide" evidence="2">
    <location>
        <begin position="1"/>
        <end position="21"/>
    </location>
</feature>
<comment type="caution">
    <text evidence="3">The sequence shown here is derived from an EMBL/GenBank/DDBJ whole genome shotgun (WGS) entry which is preliminary data.</text>
</comment>
<evidence type="ECO:0000313" key="4">
    <source>
        <dbReference type="Proteomes" id="UP001596045"/>
    </source>
</evidence>
<reference evidence="4" key="1">
    <citation type="journal article" date="2019" name="Int. J. Syst. Evol. Microbiol.">
        <title>The Global Catalogue of Microorganisms (GCM) 10K type strain sequencing project: providing services to taxonomists for standard genome sequencing and annotation.</title>
        <authorList>
            <consortium name="The Broad Institute Genomics Platform"/>
            <consortium name="The Broad Institute Genome Sequencing Center for Infectious Disease"/>
            <person name="Wu L."/>
            <person name="Ma J."/>
        </authorList>
    </citation>
    <scope>NUCLEOTIDE SEQUENCE [LARGE SCALE GENOMIC DNA]</scope>
    <source>
        <strain evidence="4">JCM 17066</strain>
    </source>
</reference>
<dbReference type="RefSeq" id="WP_378997728.1">
    <property type="nucleotide sequence ID" value="NZ_JBHSMT010000021.1"/>
</dbReference>
<keyword evidence="4" id="KW-1185">Reference proteome</keyword>
<dbReference type="InterPro" id="IPR005618">
    <property type="entry name" value="OMPW"/>
</dbReference>